<evidence type="ECO:0000256" key="8">
    <source>
        <dbReference type="ARBA" id="ARBA00043883"/>
    </source>
</evidence>
<evidence type="ECO:0000256" key="1">
    <source>
        <dbReference type="ARBA" id="ARBA00004964"/>
    </source>
</evidence>
<keyword evidence="5 11" id="KW-0328">Glycosyltransferase</keyword>
<dbReference type="EC" id="2.4.1.11" evidence="11"/>
<dbReference type="PANTHER" id="PTHR10176">
    <property type="entry name" value="GLYCOGEN SYNTHASE"/>
    <property type="match status" value="1"/>
</dbReference>
<protein>
    <recommendedName>
        <fullName evidence="11">Glycogen [starch] synthase</fullName>
        <ecNumber evidence="11">2.4.1.11</ecNumber>
    </recommendedName>
</protein>
<comment type="function">
    <text evidence="8">Glycogen synthase participates in the glycogen biosynthetic process along with glycogenin and glycogen branching enzyme. Extends the primer composed of a few glucose units formed by glycogenin by adding new glucose units to it. In this context, glycogen synthase transfers the glycosyl residue from UDP-Glc to the non-reducing end of alpha-1,4-glucan.</text>
</comment>
<organism evidence="13 14">
    <name type="scientific">Rousettus aegyptiacus</name>
    <name type="common">Egyptian fruit bat</name>
    <name type="synonym">Pteropus aegyptiacus</name>
    <dbReference type="NCBI Taxonomy" id="9407"/>
    <lineage>
        <taxon>Eukaryota</taxon>
        <taxon>Metazoa</taxon>
        <taxon>Chordata</taxon>
        <taxon>Craniata</taxon>
        <taxon>Vertebrata</taxon>
        <taxon>Euteleostomi</taxon>
        <taxon>Mammalia</taxon>
        <taxon>Eutheria</taxon>
        <taxon>Laurasiatheria</taxon>
        <taxon>Chiroptera</taxon>
        <taxon>Yinpterochiroptera</taxon>
        <taxon>Pteropodoidea</taxon>
        <taxon>Pteropodidae</taxon>
        <taxon>Rousettinae</taxon>
        <taxon>Rousettus</taxon>
    </lineage>
</organism>
<dbReference type="AlphaFoldDB" id="A0A7J8CGJ9"/>
<dbReference type="GO" id="GO:0005978">
    <property type="term" value="P:glycogen biosynthetic process"/>
    <property type="evidence" value="ECO:0007669"/>
    <property type="project" value="UniProtKB-UniPathway"/>
</dbReference>
<evidence type="ECO:0000256" key="5">
    <source>
        <dbReference type="ARBA" id="ARBA00022676"/>
    </source>
</evidence>
<keyword evidence="6 11" id="KW-0808">Transferase</keyword>
<evidence type="ECO:0000256" key="9">
    <source>
        <dbReference type="ARBA" id="ARBA00044021"/>
    </source>
</evidence>
<comment type="pathway">
    <text evidence="1 11">Glycan biosynthesis; glycogen biosynthesis.</text>
</comment>
<dbReference type="EMBL" id="JACASE010000014">
    <property type="protein sequence ID" value="KAF6409986.1"/>
    <property type="molecule type" value="Genomic_DNA"/>
</dbReference>
<evidence type="ECO:0000256" key="11">
    <source>
        <dbReference type="RuleBase" id="RU363104"/>
    </source>
</evidence>
<dbReference type="PANTHER" id="PTHR10176:SF2">
    <property type="entry name" value="GLYCOGEN [STARCH] SYNTHASE, MUSCLE"/>
    <property type="match status" value="1"/>
</dbReference>
<comment type="similarity">
    <text evidence="2 11">Belongs to the glycosyltransferase 3 family.</text>
</comment>
<feature type="compositionally biased region" description="Low complexity" evidence="12">
    <location>
        <begin position="122"/>
        <end position="135"/>
    </location>
</feature>
<evidence type="ECO:0000256" key="3">
    <source>
        <dbReference type="ARBA" id="ARBA00022533"/>
    </source>
</evidence>
<evidence type="ECO:0000313" key="14">
    <source>
        <dbReference type="Proteomes" id="UP000593571"/>
    </source>
</evidence>
<gene>
    <name evidence="13" type="ORF">HJG63_006074</name>
</gene>
<comment type="function">
    <text evidence="11">Transfers the glycosyl residue from UDP-Glc to the non-reducing end of alpha-1,4-glucan.</text>
</comment>
<keyword evidence="14" id="KW-1185">Reference proteome</keyword>
<feature type="compositionally biased region" description="Basic and acidic residues" evidence="12">
    <location>
        <begin position="88"/>
        <end position="101"/>
    </location>
</feature>
<keyword evidence="3" id="KW-0021">Allosteric enzyme</keyword>
<sequence>MPPPLLSLKYYMSARHMALAKAFPEDFTYEPHEAEATQGYRYPRPASVPPSPSLSRHSSPHLSEDEEDPQERPPNEDGERYDEEEEAAKDRRNIRPPEWPRRASGSSSTGGGSKRGSVDTAPSSSVSTPSEPLSPASSLGEERN</sequence>
<accession>A0A7J8CGJ9</accession>
<comment type="catalytic activity">
    <reaction evidence="10">
        <text>[(1-&gt;4)-alpha-D-glucosyl](n) + UDP-alpha-D-glucose = [(1-&gt;4)-alpha-D-glucosyl](n+1) + UDP + H(+)</text>
        <dbReference type="Rhea" id="RHEA:18549"/>
        <dbReference type="Rhea" id="RHEA-COMP:9584"/>
        <dbReference type="Rhea" id="RHEA-COMP:9587"/>
        <dbReference type="ChEBI" id="CHEBI:15378"/>
        <dbReference type="ChEBI" id="CHEBI:15444"/>
        <dbReference type="ChEBI" id="CHEBI:58223"/>
        <dbReference type="ChEBI" id="CHEBI:58885"/>
        <dbReference type="EC" id="2.4.1.11"/>
    </reaction>
    <physiologicalReaction direction="left-to-right" evidence="10">
        <dbReference type="Rhea" id="RHEA:18550"/>
    </physiologicalReaction>
</comment>
<evidence type="ECO:0000256" key="6">
    <source>
        <dbReference type="ARBA" id="ARBA00022679"/>
    </source>
</evidence>
<evidence type="ECO:0000256" key="10">
    <source>
        <dbReference type="ARBA" id="ARBA00047345"/>
    </source>
</evidence>
<feature type="region of interest" description="Disordered" evidence="12">
    <location>
        <begin position="34"/>
        <end position="144"/>
    </location>
</feature>
<name>A0A7J8CGJ9_ROUAE</name>
<evidence type="ECO:0000256" key="2">
    <source>
        <dbReference type="ARBA" id="ARBA00010686"/>
    </source>
</evidence>
<evidence type="ECO:0000256" key="7">
    <source>
        <dbReference type="ARBA" id="ARBA00023056"/>
    </source>
</evidence>
<keyword evidence="4" id="KW-0597">Phosphoprotein</keyword>
<dbReference type="GO" id="GO:0005737">
    <property type="term" value="C:cytoplasm"/>
    <property type="evidence" value="ECO:0007669"/>
    <property type="project" value="TreeGrafter"/>
</dbReference>
<dbReference type="UniPathway" id="UPA00164"/>
<dbReference type="Proteomes" id="UP000593571">
    <property type="component" value="Unassembled WGS sequence"/>
</dbReference>
<dbReference type="InterPro" id="IPR008631">
    <property type="entry name" value="Glycogen_synth"/>
</dbReference>
<evidence type="ECO:0000256" key="12">
    <source>
        <dbReference type="SAM" id="MobiDB-lite"/>
    </source>
</evidence>
<proteinExistence type="inferred from homology"/>
<evidence type="ECO:0000256" key="4">
    <source>
        <dbReference type="ARBA" id="ARBA00022553"/>
    </source>
</evidence>
<comment type="subunit">
    <text evidence="9">Part of the GYS1-GYG1 complex, a heterooctamer composed of a tetramer of GYS1 and 2 dimers of GYG1, where each GYS1 protomer binds to one GYG1 subunit (via GYG1 C-terminus); the GYS1 tetramer may dissociate from GYG1 dimers to continue glycogen polymerization on its own.</text>
</comment>
<evidence type="ECO:0000313" key="13">
    <source>
        <dbReference type="EMBL" id="KAF6409986.1"/>
    </source>
</evidence>
<keyword evidence="7 11" id="KW-0320">Glycogen biosynthesis</keyword>
<dbReference type="GO" id="GO:0004373">
    <property type="term" value="F:alpha-1,4-glucan glucosyltransferase (UDP-glucose donor) activity"/>
    <property type="evidence" value="ECO:0007669"/>
    <property type="project" value="UniProtKB-EC"/>
</dbReference>
<reference evidence="13 14" key="1">
    <citation type="journal article" date="2020" name="Nature">
        <title>Six reference-quality genomes reveal evolution of bat adaptations.</title>
        <authorList>
            <person name="Jebb D."/>
            <person name="Huang Z."/>
            <person name="Pippel M."/>
            <person name="Hughes G.M."/>
            <person name="Lavrichenko K."/>
            <person name="Devanna P."/>
            <person name="Winkler S."/>
            <person name="Jermiin L.S."/>
            <person name="Skirmuntt E.C."/>
            <person name="Katzourakis A."/>
            <person name="Burkitt-Gray L."/>
            <person name="Ray D.A."/>
            <person name="Sullivan K.A.M."/>
            <person name="Roscito J.G."/>
            <person name="Kirilenko B.M."/>
            <person name="Davalos L.M."/>
            <person name="Corthals A.P."/>
            <person name="Power M.L."/>
            <person name="Jones G."/>
            <person name="Ransome R.D."/>
            <person name="Dechmann D.K.N."/>
            <person name="Locatelli A.G."/>
            <person name="Puechmaille S.J."/>
            <person name="Fedrigo O."/>
            <person name="Jarvis E.D."/>
            <person name="Hiller M."/>
            <person name="Vernes S.C."/>
            <person name="Myers E.W."/>
            <person name="Teeling E.C."/>
        </authorList>
    </citation>
    <scope>NUCLEOTIDE SEQUENCE [LARGE SCALE GENOMIC DNA]</scope>
    <source>
        <strain evidence="13">MRouAeg1</strain>
        <tissue evidence="13">Muscle</tissue>
    </source>
</reference>
<dbReference type="Pfam" id="PF05693">
    <property type="entry name" value="Glycogen_syn"/>
    <property type="match status" value="1"/>
</dbReference>
<comment type="caution">
    <text evidence="13">The sequence shown here is derived from an EMBL/GenBank/DDBJ whole genome shotgun (WGS) entry which is preliminary data.</text>
</comment>